<sequence length="219" mass="23787">MARSRPPISAPHILQRTLKVAVISPDPALGEDDADHQRQAQRCAVLVHGLQDAGYEVVAVLPASPDLDERIAAAAPDLVIVDAESGVRDLLEHVVLASRDTPRPIVLFTDDDDTGTAQLAIAAGVTAYIVDGLKPSRVKPVIEVALARFEREQGLRAELIEARLQLSERKLVERAKGIVMQRQGCSEEEAFGRMRKLAMEKGLKLAEVAQRILDTVGLI</sequence>
<gene>
    <name evidence="3" type="primary">nasT</name>
    <name evidence="3" type="ORF">CARN2_1194</name>
</gene>
<dbReference type="PIRSF" id="PIRSF036382">
    <property type="entry name" value="RR_antiterm"/>
    <property type="match status" value="1"/>
</dbReference>
<dbReference type="GO" id="GO:0000160">
    <property type="term" value="P:phosphorelay signal transduction system"/>
    <property type="evidence" value="ECO:0007669"/>
    <property type="project" value="InterPro"/>
</dbReference>
<dbReference type="Gene3D" id="1.10.10.10">
    <property type="entry name" value="Winged helix-like DNA-binding domain superfamily/Winged helix DNA-binding domain"/>
    <property type="match status" value="1"/>
</dbReference>
<dbReference type="Gene3D" id="3.40.50.2300">
    <property type="match status" value="1"/>
</dbReference>
<comment type="caution">
    <text evidence="3">The sequence shown here is derived from an EMBL/GenBank/DDBJ whole genome shotgun (WGS) entry which is preliminary data.</text>
</comment>
<dbReference type="PROSITE" id="PS50921">
    <property type="entry name" value="ANTAR"/>
    <property type="match status" value="1"/>
</dbReference>
<name>E6PMQ1_9ZZZZ</name>
<dbReference type="InterPro" id="IPR001789">
    <property type="entry name" value="Sig_transdc_resp-reg_receiver"/>
</dbReference>
<dbReference type="InterPro" id="IPR008327">
    <property type="entry name" value="Sig_transdc_resp-reg_antiterm"/>
</dbReference>
<protein>
    <submittedName>
        <fullName evidence="3">Putative Response regulator antiterminator</fullName>
    </submittedName>
</protein>
<dbReference type="InterPro" id="IPR011006">
    <property type="entry name" value="CheY-like_superfamily"/>
</dbReference>
<dbReference type="InterPro" id="IPR036388">
    <property type="entry name" value="WH-like_DNA-bd_sf"/>
</dbReference>
<reference evidence="3" key="1">
    <citation type="submission" date="2009-10" db="EMBL/GenBank/DDBJ databases">
        <title>Diversity of trophic interactions inside an arsenic-rich microbial ecosystem.</title>
        <authorList>
            <person name="Bertin P.N."/>
            <person name="Heinrich-Salmeron A."/>
            <person name="Pelletier E."/>
            <person name="Goulhen-Chollet F."/>
            <person name="Arsene-Ploetze F."/>
            <person name="Gallien S."/>
            <person name="Calteau A."/>
            <person name="Vallenet D."/>
            <person name="Casiot C."/>
            <person name="Chane-Woon-Ming B."/>
            <person name="Giloteaux L."/>
            <person name="Barakat M."/>
            <person name="Bonnefoy V."/>
            <person name="Bruneel O."/>
            <person name="Chandler M."/>
            <person name="Cleiss J."/>
            <person name="Duran R."/>
            <person name="Elbaz-Poulichet F."/>
            <person name="Fonknechten N."/>
            <person name="Lauga B."/>
            <person name="Mornico D."/>
            <person name="Ortet P."/>
            <person name="Schaeffer C."/>
            <person name="Siguier P."/>
            <person name="Alexander Thil Smith A."/>
            <person name="Van Dorsselaer A."/>
            <person name="Weissenbach J."/>
            <person name="Medigue C."/>
            <person name="Le Paslier D."/>
        </authorList>
    </citation>
    <scope>NUCLEOTIDE SEQUENCE</scope>
</reference>
<dbReference type="SMART" id="SM01012">
    <property type="entry name" value="ANTAR"/>
    <property type="match status" value="1"/>
</dbReference>
<dbReference type="AlphaFoldDB" id="E6PMQ1"/>
<evidence type="ECO:0000259" key="1">
    <source>
        <dbReference type="PROSITE" id="PS50110"/>
    </source>
</evidence>
<accession>E6PMQ1</accession>
<dbReference type="InterPro" id="IPR005561">
    <property type="entry name" value="ANTAR"/>
</dbReference>
<evidence type="ECO:0000313" key="3">
    <source>
        <dbReference type="EMBL" id="CBH96203.1"/>
    </source>
</evidence>
<dbReference type="Pfam" id="PF03861">
    <property type="entry name" value="ANTAR"/>
    <property type="match status" value="1"/>
</dbReference>
<dbReference type="PROSITE" id="PS50110">
    <property type="entry name" value="RESPONSE_REGULATORY"/>
    <property type="match status" value="1"/>
</dbReference>
<dbReference type="GO" id="GO:0003723">
    <property type="term" value="F:RNA binding"/>
    <property type="evidence" value="ECO:0007669"/>
    <property type="project" value="InterPro"/>
</dbReference>
<proteinExistence type="predicted"/>
<dbReference type="SUPFAM" id="SSF52172">
    <property type="entry name" value="CheY-like"/>
    <property type="match status" value="1"/>
</dbReference>
<feature type="domain" description="ANTAR" evidence="2">
    <location>
        <begin position="152"/>
        <end position="213"/>
    </location>
</feature>
<evidence type="ECO:0000259" key="2">
    <source>
        <dbReference type="PROSITE" id="PS50921"/>
    </source>
</evidence>
<dbReference type="EMBL" id="CABM01000022">
    <property type="protein sequence ID" value="CBH96203.1"/>
    <property type="molecule type" value="Genomic_DNA"/>
</dbReference>
<organism evidence="3">
    <name type="scientific">mine drainage metagenome</name>
    <dbReference type="NCBI Taxonomy" id="410659"/>
    <lineage>
        <taxon>unclassified sequences</taxon>
        <taxon>metagenomes</taxon>
        <taxon>ecological metagenomes</taxon>
    </lineage>
</organism>
<feature type="domain" description="Response regulatory" evidence="1">
    <location>
        <begin position="19"/>
        <end position="146"/>
    </location>
</feature>